<protein>
    <submittedName>
        <fullName evidence="1">Uncharacterized protein</fullName>
    </submittedName>
</protein>
<name>A0A9R1UQU0_LACSA</name>
<dbReference type="EMBL" id="NBSK02000008">
    <property type="protein sequence ID" value="KAJ0191990.1"/>
    <property type="molecule type" value="Genomic_DNA"/>
</dbReference>
<evidence type="ECO:0000313" key="2">
    <source>
        <dbReference type="Proteomes" id="UP000235145"/>
    </source>
</evidence>
<gene>
    <name evidence="1" type="ORF">LSAT_V11C800418690</name>
</gene>
<reference evidence="1 2" key="1">
    <citation type="journal article" date="2017" name="Nat. Commun.">
        <title>Genome assembly with in vitro proximity ligation data and whole-genome triplication in lettuce.</title>
        <authorList>
            <person name="Reyes-Chin-Wo S."/>
            <person name="Wang Z."/>
            <person name="Yang X."/>
            <person name="Kozik A."/>
            <person name="Arikit S."/>
            <person name="Song C."/>
            <person name="Xia L."/>
            <person name="Froenicke L."/>
            <person name="Lavelle D.O."/>
            <person name="Truco M.J."/>
            <person name="Xia R."/>
            <person name="Zhu S."/>
            <person name="Xu C."/>
            <person name="Xu H."/>
            <person name="Xu X."/>
            <person name="Cox K."/>
            <person name="Korf I."/>
            <person name="Meyers B.C."/>
            <person name="Michelmore R.W."/>
        </authorList>
    </citation>
    <scope>NUCLEOTIDE SEQUENCE [LARGE SCALE GENOMIC DNA]</scope>
    <source>
        <strain evidence="2">cv. Salinas</strain>
        <tissue evidence="1">Seedlings</tissue>
    </source>
</reference>
<organism evidence="1 2">
    <name type="scientific">Lactuca sativa</name>
    <name type="common">Garden lettuce</name>
    <dbReference type="NCBI Taxonomy" id="4236"/>
    <lineage>
        <taxon>Eukaryota</taxon>
        <taxon>Viridiplantae</taxon>
        <taxon>Streptophyta</taxon>
        <taxon>Embryophyta</taxon>
        <taxon>Tracheophyta</taxon>
        <taxon>Spermatophyta</taxon>
        <taxon>Magnoliopsida</taxon>
        <taxon>eudicotyledons</taxon>
        <taxon>Gunneridae</taxon>
        <taxon>Pentapetalae</taxon>
        <taxon>asterids</taxon>
        <taxon>campanulids</taxon>
        <taxon>Asterales</taxon>
        <taxon>Asteraceae</taxon>
        <taxon>Cichorioideae</taxon>
        <taxon>Cichorieae</taxon>
        <taxon>Lactucinae</taxon>
        <taxon>Lactuca</taxon>
    </lineage>
</organism>
<dbReference type="AlphaFoldDB" id="A0A9R1UQU0"/>
<comment type="caution">
    <text evidence="1">The sequence shown here is derived from an EMBL/GenBank/DDBJ whole genome shotgun (WGS) entry which is preliminary data.</text>
</comment>
<accession>A0A9R1UQU0</accession>
<sequence length="81" mass="9064">MTRVNLFWVGLPTIFDLANPSSVGLGSKSSEIEDIVKAELSNLSLRKQKRAKIDDHMEDSTARNHYNSLWRTSNCIGQKGS</sequence>
<proteinExistence type="predicted"/>
<evidence type="ECO:0000313" key="1">
    <source>
        <dbReference type="EMBL" id="KAJ0191990.1"/>
    </source>
</evidence>
<dbReference type="Proteomes" id="UP000235145">
    <property type="component" value="Unassembled WGS sequence"/>
</dbReference>
<keyword evidence="2" id="KW-1185">Reference proteome</keyword>